<comment type="caution">
    <text evidence="2">The sequence shown here is derived from an EMBL/GenBank/DDBJ whole genome shotgun (WGS) entry which is preliminary data.</text>
</comment>
<dbReference type="InterPro" id="IPR000073">
    <property type="entry name" value="AB_hydrolase_1"/>
</dbReference>
<keyword evidence="3" id="KW-1185">Reference proteome</keyword>
<evidence type="ECO:0000313" key="3">
    <source>
        <dbReference type="Proteomes" id="UP001501598"/>
    </source>
</evidence>
<protein>
    <submittedName>
        <fullName evidence="2">Alpha/beta hydrolase</fullName>
    </submittedName>
</protein>
<evidence type="ECO:0000313" key="2">
    <source>
        <dbReference type="EMBL" id="GAA4541689.1"/>
    </source>
</evidence>
<organism evidence="2 3">
    <name type="scientific">Pseudonocardia xishanensis</name>
    <dbReference type="NCBI Taxonomy" id="630995"/>
    <lineage>
        <taxon>Bacteria</taxon>
        <taxon>Bacillati</taxon>
        <taxon>Actinomycetota</taxon>
        <taxon>Actinomycetes</taxon>
        <taxon>Pseudonocardiales</taxon>
        <taxon>Pseudonocardiaceae</taxon>
        <taxon>Pseudonocardia</taxon>
    </lineage>
</organism>
<reference evidence="3" key="1">
    <citation type="journal article" date="2019" name="Int. J. Syst. Evol. Microbiol.">
        <title>The Global Catalogue of Microorganisms (GCM) 10K type strain sequencing project: providing services to taxonomists for standard genome sequencing and annotation.</title>
        <authorList>
            <consortium name="The Broad Institute Genomics Platform"/>
            <consortium name="The Broad Institute Genome Sequencing Center for Infectious Disease"/>
            <person name="Wu L."/>
            <person name="Ma J."/>
        </authorList>
    </citation>
    <scope>NUCLEOTIDE SEQUENCE [LARGE SCALE GENOMIC DNA]</scope>
    <source>
        <strain evidence="3">JCM 17906</strain>
    </source>
</reference>
<dbReference type="PANTHER" id="PTHR43798">
    <property type="entry name" value="MONOACYLGLYCEROL LIPASE"/>
    <property type="match status" value="1"/>
</dbReference>
<dbReference type="Proteomes" id="UP001501598">
    <property type="component" value="Unassembled WGS sequence"/>
</dbReference>
<sequence length="272" mass="29260">MLVRRGVVEVDMDREGAGPPVLLLGGAARGWLWSGLTARLADRYRVLTLDVHGQGDTPAWPAGLRQTLSHQVRLVHALTAGHEERIGVVGHSLGGAIALRAAVELDERVAALVVLEPTPFALLEQAGRTAAWEVVVAERERLRASLAAGDDEEAARGAADFWLGPGTWAGMGPEDRARVRFGLESRIAEWEAMTDPGLTLAEVATAPAPTLLAVDPDTLPPVREVADLLSAARPDWRRVELPGAGHLAPYTRPDLVGPLVEDFLDEHLGRRR</sequence>
<dbReference type="Pfam" id="PF12697">
    <property type="entry name" value="Abhydrolase_6"/>
    <property type="match status" value="1"/>
</dbReference>
<keyword evidence="2" id="KW-0378">Hydrolase</keyword>
<dbReference type="SUPFAM" id="SSF53474">
    <property type="entry name" value="alpha/beta-Hydrolases"/>
    <property type="match status" value="1"/>
</dbReference>
<dbReference type="EMBL" id="BAABGT010000024">
    <property type="protein sequence ID" value="GAA4541689.1"/>
    <property type="molecule type" value="Genomic_DNA"/>
</dbReference>
<dbReference type="Gene3D" id="3.40.50.1820">
    <property type="entry name" value="alpha/beta hydrolase"/>
    <property type="match status" value="1"/>
</dbReference>
<gene>
    <name evidence="2" type="ORF">GCM10023175_15980</name>
</gene>
<dbReference type="GO" id="GO:0016787">
    <property type="term" value="F:hydrolase activity"/>
    <property type="evidence" value="ECO:0007669"/>
    <property type="project" value="UniProtKB-KW"/>
</dbReference>
<feature type="domain" description="AB hydrolase-1" evidence="1">
    <location>
        <begin position="22"/>
        <end position="256"/>
    </location>
</feature>
<name>A0ABP8RKX6_9PSEU</name>
<dbReference type="InterPro" id="IPR029058">
    <property type="entry name" value="AB_hydrolase_fold"/>
</dbReference>
<proteinExistence type="predicted"/>
<evidence type="ECO:0000259" key="1">
    <source>
        <dbReference type="Pfam" id="PF12697"/>
    </source>
</evidence>
<accession>A0ABP8RKX6</accession>
<dbReference type="InterPro" id="IPR050266">
    <property type="entry name" value="AB_hydrolase_sf"/>
</dbReference>
<dbReference type="PRINTS" id="PR00111">
    <property type="entry name" value="ABHYDROLASE"/>
</dbReference>